<dbReference type="InterPro" id="IPR023674">
    <property type="entry name" value="Ribosomal_uL1-like"/>
</dbReference>
<keyword evidence="2 10" id="KW-0678">Repressor</keyword>
<evidence type="ECO:0000256" key="7">
    <source>
        <dbReference type="ARBA" id="ARBA00022980"/>
    </source>
</evidence>
<evidence type="ECO:0000256" key="6">
    <source>
        <dbReference type="ARBA" id="ARBA00022884"/>
    </source>
</evidence>
<proteinExistence type="inferred from homology"/>
<evidence type="ECO:0000256" key="5">
    <source>
        <dbReference type="ARBA" id="ARBA00022845"/>
    </source>
</evidence>
<evidence type="ECO:0000256" key="8">
    <source>
        <dbReference type="ARBA" id="ARBA00023274"/>
    </source>
</evidence>
<keyword evidence="5 10" id="KW-0810">Translation regulation</keyword>
<comment type="function">
    <text evidence="10">Binds directly to 23S rRNA. The L1 stalk is quite mobile in the ribosome, and is involved in E site tRNA release.</text>
</comment>
<dbReference type="EMBL" id="NJBN01000005">
    <property type="protein sequence ID" value="TKJ40438.1"/>
    <property type="molecule type" value="Genomic_DNA"/>
</dbReference>
<accession>A0A532UZT7</accession>
<keyword evidence="6 10" id="KW-0694">RNA-binding</keyword>
<dbReference type="PROSITE" id="PS01199">
    <property type="entry name" value="RIBOSOMAL_L1"/>
    <property type="match status" value="1"/>
</dbReference>
<dbReference type="PANTHER" id="PTHR36427:SF3">
    <property type="entry name" value="LARGE RIBOSOMAL SUBUNIT PROTEIN UL1M"/>
    <property type="match status" value="1"/>
</dbReference>
<keyword evidence="3 10" id="KW-0820">tRNA-binding</keyword>
<dbReference type="GO" id="GO:0015934">
    <property type="term" value="C:large ribosomal subunit"/>
    <property type="evidence" value="ECO:0007669"/>
    <property type="project" value="InterPro"/>
</dbReference>
<gene>
    <name evidence="10" type="primary">rplA</name>
    <name evidence="12" type="ORF">CEE37_08950</name>
</gene>
<dbReference type="Pfam" id="PF00687">
    <property type="entry name" value="Ribosomal_L1"/>
    <property type="match status" value="1"/>
</dbReference>
<dbReference type="InterPro" id="IPR002143">
    <property type="entry name" value="Ribosomal_uL1"/>
</dbReference>
<dbReference type="InterPro" id="IPR023673">
    <property type="entry name" value="Ribosomal_uL1_CS"/>
</dbReference>
<evidence type="ECO:0000256" key="1">
    <source>
        <dbReference type="ARBA" id="ARBA00010531"/>
    </source>
</evidence>
<dbReference type="InterPro" id="IPR005878">
    <property type="entry name" value="Ribosom_uL1_bac-type"/>
</dbReference>
<dbReference type="CDD" id="cd00403">
    <property type="entry name" value="Ribosomal_L1"/>
    <property type="match status" value="1"/>
</dbReference>
<evidence type="ECO:0000313" key="12">
    <source>
        <dbReference type="EMBL" id="TKJ40438.1"/>
    </source>
</evidence>
<organism evidence="12 13">
    <name type="scientific">candidate division LCP-89 bacterium B3_LCP</name>
    <dbReference type="NCBI Taxonomy" id="2012998"/>
    <lineage>
        <taxon>Bacteria</taxon>
        <taxon>Pseudomonadati</taxon>
        <taxon>Bacteria division LCP-89</taxon>
    </lineage>
</organism>
<dbReference type="Gene3D" id="3.40.50.790">
    <property type="match status" value="1"/>
</dbReference>
<dbReference type="GO" id="GO:0003735">
    <property type="term" value="F:structural constituent of ribosome"/>
    <property type="evidence" value="ECO:0007669"/>
    <property type="project" value="InterPro"/>
</dbReference>
<dbReference type="Gene3D" id="3.30.190.20">
    <property type="match status" value="1"/>
</dbReference>
<reference evidence="12 13" key="1">
    <citation type="submission" date="2017-06" db="EMBL/GenBank/DDBJ databases">
        <title>Novel microbial phyla capable of carbon fixation and sulfur reduction in deep-sea sediments.</title>
        <authorList>
            <person name="Huang J."/>
            <person name="Baker B."/>
            <person name="Wang Y."/>
        </authorList>
    </citation>
    <scope>NUCLEOTIDE SEQUENCE [LARGE SCALE GENOMIC DNA]</scope>
    <source>
        <strain evidence="12">B3_LCP</strain>
    </source>
</reference>
<dbReference type="GO" id="GO:0000049">
    <property type="term" value="F:tRNA binding"/>
    <property type="evidence" value="ECO:0007669"/>
    <property type="project" value="UniProtKB-KW"/>
</dbReference>
<keyword evidence="8 10" id="KW-0687">Ribonucleoprotein</keyword>
<dbReference type="SUPFAM" id="SSF56808">
    <property type="entry name" value="Ribosomal protein L1"/>
    <property type="match status" value="1"/>
</dbReference>
<dbReference type="GO" id="GO:0019843">
    <property type="term" value="F:rRNA binding"/>
    <property type="evidence" value="ECO:0007669"/>
    <property type="project" value="UniProtKB-UniRule"/>
</dbReference>
<dbReference type="HAMAP" id="MF_01318_B">
    <property type="entry name" value="Ribosomal_uL1_B"/>
    <property type="match status" value="1"/>
</dbReference>
<dbReference type="FunFam" id="3.40.50.790:FF:000001">
    <property type="entry name" value="50S ribosomal protein L1"/>
    <property type="match status" value="1"/>
</dbReference>
<evidence type="ECO:0000256" key="10">
    <source>
        <dbReference type="HAMAP-Rule" id="MF_01318"/>
    </source>
</evidence>
<sequence length="233" mass="25726">MKHSRRYNEQKQKIDRFTEYEFDEALQKVKDSATAKFDESIEISVNLGVDPRHADQMVRGAVALPHGTGKVVRVLVFAKEAKQDEAKDAGADHVGLEDYVEKIQKGWTDIDAIIATPDVMAQVGKLGRVLGPRGLMPNPKSGTVTMDVGDAVKAIKGGRIDFRTDKFGILHVIIGKKSFELDKLKENLQEFVRTIMRLRPAAAKGQYIKAVTLSSTLGPGIKVDKQSLLNSLK</sequence>
<comment type="caution">
    <text evidence="12">The sequence shown here is derived from an EMBL/GenBank/DDBJ whole genome shotgun (WGS) entry which is preliminary data.</text>
</comment>
<dbReference type="Proteomes" id="UP000319619">
    <property type="component" value="Unassembled WGS sequence"/>
</dbReference>
<comment type="similarity">
    <text evidence="1 10 11">Belongs to the universal ribosomal protein uL1 family.</text>
</comment>
<evidence type="ECO:0000256" key="3">
    <source>
        <dbReference type="ARBA" id="ARBA00022555"/>
    </source>
</evidence>
<dbReference type="AlphaFoldDB" id="A0A532UZT7"/>
<dbReference type="PANTHER" id="PTHR36427">
    <property type="entry name" value="54S RIBOSOMAL PROTEIN L1, MITOCHONDRIAL"/>
    <property type="match status" value="1"/>
</dbReference>
<dbReference type="GO" id="GO:0006412">
    <property type="term" value="P:translation"/>
    <property type="evidence" value="ECO:0007669"/>
    <property type="project" value="UniProtKB-UniRule"/>
</dbReference>
<dbReference type="PIRSF" id="PIRSF002155">
    <property type="entry name" value="Ribosomal_L1"/>
    <property type="match status" value="1"/>
</dbReference>
<protein>
    <recommendedName>
        <fullName evidence="9 10">Large ribosomal subunit protein uL1</fullName>
    </recommendedName>
</protein>
<evidence type="ECO:0000256" key="4">
    <source>
        <dbReference type="ARBA" id="ARBA00022730"/>
    </source>
</evidence>
<evidence type="ECO:0000313" key="13">
    <source>
        <dbReference type="Proteomes" id="UP000319619"/>
    </source>
</evidence>
<name>A0A532UZT7_UNCL8</name>
<dbReference type="GO" id="GO:0006417">
    <property type="term" value="P:regulation of translation"/>
    <property type="evidence" value="ECO:0007669"/>
    <property type="project" value="UniProtKB-KW"/>
</dbReference>
<dbReference type="InterPro" id="IPR028364">
    <property type="entry name" value="Ribosomal_uL1/biogenesis"/>
</dbReference>
<dbReference type="InterPro" id="IPR016095">
    <property type="entry name" value="Ribosomal_uL1_3-a/b-sand"/>
</dbReference>
<comment type="function">
    <text evidence="10">Protein L1 is also a translational repressor protein, it controls the translation of the L11 operon by binding to its mRNA.</text>
</comment>
<dbReference type="NCBIfam" id="TIGR01169">
    <property type="entry name" value="rplA_bact"/>
    <property type="match status" value="1"/>
</dbReference>
<evidence type="ECO:0000256" key="9">
    <source>
        <dbReference type="ARBA" id="ARBA00035241"/>
    </source>
</evidence>
<keyword evidence="7 10" id="KW-0689">Ribosomal protein</keyword>
<evidence type="ECO:0000256" key="2">
    <source>
        <dbReference type="ARBA" id="ARBA00022491"/>
    </source>
</evidence>
<keyword evidence="4 10" id="KW-0699">rRNA-binding</keyword>
<evidence type="ECO:0000256" key="11">
    <source>
        <dbReference type="RuleBase" id="RU000659"/>
    </source>
</evidence>
<comment type="subunit">
    <text evidence="10">Part of the 50S ribosomal subunit.</text>
</comment>